<reference evidence="1 2" key="1">
    <citation type="submission" date="2018-11" db="EMBL/GenBank/DDBJ databases">
        <authorList>
            <consortium name="Pathogen Informatics"/>
        </authorList>
    </citation>
    <scope>NUCLEOTIDE SEQUENCE [LARGE SCALE GENOMIC DNA]</scope>
    <source>
        <strain>Denwood</strain>
        <strain evidence="2">Zambia</strain>
    </source>
</reference>
<gene>
    <name evidence="1" type="ORF">SMTD_LOCUS10769</name>
</gene>
<organism evidence="1 2">
    <name type="scientific">Schistosoma mattheei</name>
    <dbReference type="NCBI Taxonomy" id="31246"/>
    <lineage>
        <taxon>Eukaryota</taxon>
        <taxon>Metazoa</taxon>
        <taxon>Spiralia</taxon>
        <taxon>Lophotrochozoa</taxon>
        <taxon>Platyhelminthes</taxon>
        <taxon>Trematoda</taxon>
        <taxon>Digenea</taxon>
        <taxon>Strigeidida</taxon>
        <taxon>Schistosomatoidea</taxon>
        <taxon>Schistosomatidae</taxon>
        <taxon>Schistosoma</taxon>
    </lineage>
</organism>
<proteinExistence type="predicted"/>
<protein>
    <submittedName>
        <fullName evidence="1">Uncharacterized protein</fullName>
    </submittedName>
</protein>
<dbReference type="EMBL" id="UZAL01030856">
    <property type="protein sequence ID" value="VDP55931.1"/>
    <property type="molecule type" value="Genomic_DNA"/>
</dbReference>
<dbReference type="Proteomes" id="UP000269396">
    <property type="component" value="Unassembled WGS sequence"/>
</dbReference>
<keyword evidence="2" id="KW-1185">Reference proteome</keyword>
<accession>A0A183P8T3</accession>
<evidence type="ECO:0000313" key="2">
    <source>
        <dbReference type="Proteomes" id="UP000269396"/>
    </source>
</evidence>
<sequence length="67" mass="7792">MINSLLVSFHLLNFDLNVSYLVQHTVSLYDLVSDYITSPISLIQHVIYAQVKFPLHYKLMDNHTLSQ</sequence>
<evidence type="ECO:0000313" key="1">
    <source>
        <dbReference type="EMBL" id="VDP55931.1"/>
    </source>
</evidence>
<name>A0A183P8T3_9TREM</name>
<dbReference type="AlphaFoldDB" id="A0A183P8T3"/>